<evidence type="ECO:0000313" key="3">
    <source>
        <dbReference type="EMBL" id="MDD1793291.1"/>
    </source>
</evidence>
<comment type="similarity">
    <text evidence="1">Belongs to the LDH2/MDH2 oxidoreductase family.</text>
</comment>
<evidence type="ECO:0000256" key="2">
    <source>
        <dbReference type="ARBA" id="ARBA00023002"/>
    </source>
</evidence>
<dbReference type="InterPro" id="IPR036111">
    <property type="entry name" value="Mal/L-sulfo/L-lacto_DH-like_sf"/>
</dbReference>
<comment type="caution">
    <text evidence="3">The sequence shown here is derived from an EMBL/GenBank/DDBJ whole genome shotgun (WGS) entry which is preliminary data.</text>
</comment>
<gene>
    <name evidence="3" type="ORF">LRP50_09145</name>
</gene>
<proteinExistence type="inferred from homology"/>
<dbReference type="PANTHER" id="PTHR11091:SF0">
    <property type="entry name" value="MALATE DEHYDROGENASE"/>
    <property type="match status" value="1"/>
</dbReference>
<name>A0ABT5QZ59_9GAMM</name>
<evidence type="ECO:0000313" key="4">
    <source>
        <dbReference type="Proteomes" id="UP001149400"/>
    </source>
</evidence>
<accession>A0ABT5QZ59</accession>
<organism evidence="3 4">
    <name type="scientific">Enterovibrio gelatinilyticus</name>
    <dbReference type="NCBI Taxonomy" id="2899819"/>
    <lineage>
        <taxon>Bacteria</taxon>
        <taxon>Pseudomonadati</taxon>
        <taxon>Pseudomonadota</taxon>
        <taxon>Gammaproteobacteria</taxon>
        <taxon>Vibrionales</taxon>
        <taxon>Vibrionaceae</taxon>
        <taxon>Enterovibrio</taxon>
    </lineage>
</organism>
<keyword evidence="4" id="KW-1185">Reference proteome</keyword>
<dbReference type="InterPro" id="IPR003767">
    <property type="entry name" value="Malate/L-lactate_DH-like"/>
</dbReference>
<dbReference type="Gene3D" id="3.30.1370.60">
    <property type="entry name" value="Hypothetical oxidoreductase yiak, domain 2"/>
    <property type="match status" value="1"/>
</dbReference>
<dbReference type="SUPFAM" id="SSF89733">
    <property type="entry name" value="L-sulfolactate dehydrogenase-like"/>
    <property type="match status" value="1"/>
</dbReference>
<dbReference type="Gene3D" id="1.10.1530.10">
    <property type="match status" value="1"/>
</dbReference>
<keyword evidence="2" id="KW-0560">Oxidoreductase</keyword>
<dbReference type="PANTHER" id="PTHR11091">
    <property type="entry name" value="OXIDOREDUCTASE-RELATED"/>
    <property type="match status" value="1"/>
</dbReference>
<sequence>MPVYINPTDAKALIVQALENVGVTSPNATSVAHALIQAEIDGQPGHGLARLAAYIDQVTCGKVIGDAVPKVETPKPSVCKINAELGFAFPAMDKLVSLLPAMAKAQGIALGTVYRSHHFGQAGYHAERIAKQGCIALIFSNSPSAIAPWGGNTAIFGTNPIAFSCPRQGVPPLVIDMSLSKVARGKVLLARKKDAPIPEGWAIDSQGNPTTDANAAIAGSMLPIGDAKGAALALMVEILSATLTGALYGYEASNFFDTEGGPPAIGHSVIAIDPSVSGTFIAPLFAERLEALFSTMCEQDGVRLPGERRLRQRDRVLEKGLALTDAAFKELNDLAHPKKSL</sequence>
<dbReference type="EMBL" id="JAJUBC010000008">
    <property type="protein sequence ID" value="MDD1793291.1"/>
    <property type="molecule type" value="Genomic_DNA"/>
</dbReference>
<dbReference type="InterPro" id="IPR043144">
    <property type="entry name" value="Mal/L-sulf/L-lact_DH-like_ah"/>
</dbReference>
<reference evidence="3" key="1">
    <citation type="submission" date="2021-12" db="EMBL/GenBank/DDBJ databases">
        <title>Enterovibrio ZSDZ35 sp. nov. and Enterovibrio ZSDZ42 sp. nov., isolated from coastal seawater in Qingdao.</title>
        <authorList>
            <person name="Zhang P."/>
        </authorList>
    </citation>
    <scope>NUCLEOTIDE SEQUENCE</scope>
    <source>
        <strain evidence="3">ZSDZ42</strain>
    </source>
</reference>
<dbReference type="Pfam" id="PF02615">
    <property type="entry name" value="Ldh_2"/>
    <property type="match status" value="1"/>
</dbReference>
<dbReference type="RefSeq" id="WP_274164150.1">
    <property type="nucleotide sequence ID" value="NZ_JAJUBC010000008.1"/>
</dbReference>
<dbReference type="InterPro" id="IPR043143">
    <property type="entry name" value="Mal/L-sulf/L-lact_DH-like_NADP"/>
</dbReference>
<protein>
    <submittedName>
        <fullName evidence="3">Ldh family oxidoreductase</fullName>
    </submittedName>
</protein>
<dbReference type="Proteomes" id="UP001149400">
    <property type="component" value="Unassembled WGS sequence"/>
</dbReference>
<evidence type="ECO:0000256" key="1">
    <source>
        <dbReference type="ARBA" id="ARBA00006056"/>
    </source>
</evidence>